<name>A0A382UCS0_9ZZZZ</name>
<proteinExistence type="predicted"/>
<sequence>MVFCTDCAQQQEDEQKFCRFCGERLPGAALVQQLREEATNIKMQKTGEVTQTQQANLATLKAIELARQQGFNSQS</sequence>
<organism evidence="1">
    <name type="scientific">marine metagenome</name>
    <dbReference type="NCBI Taxonomy" id="408172"/>
    <lineage>
        <taxon>unclassified sequences</taxon>
        <taxon>metagenomes</taxon>
        <taxon>ecological metagenomes</taxon>
    </lineage>
</organism>
<evidence type="ECO:0000313" key="1">
    <source>
        <dbReference type="EMBL" id="SVD31882.1"/>
    </source>
</evidence>
<protein>
    <recommendedName>
        <fullName evidence="2">Zinc-ribbon domain-containing protein</fullName>
    </recommendedName>
</protein>
<dbReference type="EMBL" id="UINC01143136">
    <property type="protein sequence ID" value="SVD31882.1"/>
    <property type="molecule type" value="Genomic_DNA"/>
</dbReference>
<accession>A0A382UCS0</accession>
<gene>
    <name evidence="1" type="ORF">METZ01_LOCUS384736</name>
</gene>
<dbReference type="AlphaFoldDB" id="A0A382UCS0"/>
<reference evidence="1" key="1">
    <citation type="submission" date="2018-05" db="EMBL/GenBank/DDBJ databases">
        <authorList>
            <person name="Lanie J.A."/>
            <person name="Ng W.-L."/>
            <person name="Kazmierczak K.M."/>
            <person name="Andrzejewski T.M."/>
            <person name="Davidsen T.M."/>
            <person name="Wayne K.J."/>
            <person name="Tettelin H."/>
            <person name="Glass J.I."/>
            <person name="Rusch D."/>
            <person name="Podicherti R."/>
            <person name="Tsui H.-C.T."/>
            <person name="Winkler M.E."/>
        </authorList>
    </citation>
    <scope>NUCLEOTIDE SEQUENCE</scope>
</reference>
<evidence type="ECO:0008006" key="2">
    <source>
        <dbReference type="Google" id="ProtNLM"/>
    </source>
</evidence>